<keyword evidence="4" id="KW-0813">Transport</keyword>
<feature type="domain" description="Importin N-terminal" evidence="11">
    <location>
        <begin position="99"/>
        <end position="168"/>
    </location>
</feature>
<feature type="region of interest" description="Disordered" evidence="9">
    <location>
        <begin position="953"/>
        <end position="1033"/>
    </location>
</feature>
<evidence type="ECO:0000256" key="6">
    <source>
        <dbReference type="ARBA" id="ARBA00022927"/>
    </source>
</evidence>
<dbReference type="PANTHER" id="PTHR10997:SF71">
    <property type="entry name" value="ARM REPEAT SUPERFAMILY PROTEIN-RELATED"/>
    <property type="match status" value="1"/>
</dbReference>
<keyword evidence="10" id="KW-1133">Transmembrane helix</keyword>
<dbReference type="Pfam" id="PF08506">
    <property type="entry name" value="Cse1"/>
    <property type="match status" value="1"/>
</dbReference>
<dbReference type="EMBL" id="SZYD01000015">
    <property type="protein sequence ID" value="KAD3640482.1"/>
    <property type="molecule type" value="Genomic_DNA"/>
</dbReference>
<dbReference type="InterPro" id="IPR013713">
    <property type="entry name" value="XPO2_central"/>
</dbReference>
<sequence>MMNRAVHAAARGGSVEILKLLLNIVVMFINLQGSTLLHPASGRGQLSHSFWTNMEASWNLMPEKKSIWLKEIVSLLCVSDYIVTLIPSWHTYIDGSKLEFQYTPQHLVRLLQITVDGNCDMAVRQAASIHFKNFIAKYWSPLDPEEQSKILPSDKDLVRQNILLFVAQVPPLLRAQLGECLKTIIHADYPEQWPGLLHWVTHNLQDQQVYGALFVLRILSRKYEFKSDEERIPVYLVVEQTFPHLLNIFSNLVQIANPSIEVADLIKLICKIFWSSIYLEIPKKLFDPNVFNAWMVLFLNMLERPVPLEGQPADPELRKSWGWWKVKKWTVHILNRLYTRFGDLKLQNPENKAFAQHFQKTYAGKILECHLNLLNAIRIGEYLPDRVTNLILQYLSNSISKNAMYNLLQPRLDVVLFEIIFPLMCFNDNDQTLWEEDPHEYVRKGYDIIEDLYSPRTAAMDFVSELVRKRGKENLQKFILFIVEIFKRYEAASIEFKPYRQKDGALLAIGALCDKLKQTEPYKSELEPMLVQHVFPEFVNPVGHLRAKAAWVAGQYAHINFSDPNNFRKALQCVVAGMRDQELPVRVDSVFALRSFVESCKDLSEIRPILPQLLDDFFKLMDEVENEDLVFTLETIVDKFGEEMAPYALGLCQSLAAAFWKCINTSEGDEEADDPGALAAAGCLRAISTILESISRLPHIFAHIEPILLPIMRRMLTTDGQDVFEEVLEIVSYMTFFSPTISMDMWSLWPLLLGALADWAIDFFPNILVPLDNYISRSTVHYLTCKEPDYQQSLWNMLSNIMNDKNLEDNDIEPAPKLIEVVLQNCKGQVDHWVEPYIRLTVERLRVAERPYLKCLLLQVIADALYYNASLTLNILQKLGVATEVFNLWFQMLQQTKKSGMRANFKREHDKKVCCLGLTSLLTLPADQLPGEALERVFKATLELLVAYKDQVAEASKEEPEDDDDMDDGLETDDDDDEDDGSDKDMGADAEDGDEADSLRLQRLAAQAKSFRPADDDDDDDDDDFSDDEDLQSPIDEIDPFVFFMDTAKTLQALDQMRFQNLSQTLDFHYQALASGIAQHADQRRVEIEKEKLEKASASAVAS</sequence>
<comment type="caution">
    <text evidence="12">The sequence shown here is derived from an EMBL/GenBank/DDBJ whole genome shotgun (WGS) entry which is preliminary data.</text>
</comment>
<dbReference type="Gene3D" id="1.25.10.10">
    <property type="entry name" value="Leucine-rich Repeat Variant"/>
    <property type="match status" value="1"/>
</dbReference>
<comment type="subcellular location">
    <subcellularLocation>
        <location evidence="2">Cytoplasm</location>
    </subcellularLocation>
    <subcellularLocation>
        <location evidence="1">Nucleus</location>
    </subcellularLocation>
</comment>
<accession>A0A5N6MKB0</accession>
<dbReference type="SUPFAM" id="SSF48371">
    <property type="entry name" value="ARM repeat"/>
    <property type="match status" value="1"/>
</dbReference>
<dbReference type="Pfam" id="PF03810">
    <property type="entry name" value="IBN_N"/>
    <property type="match status" value="1"/>
</dbReference>
<name>A0A5N6MKB0_9ASTR</name>
<evidence type="ECO:0000256" key="1">
    <source>
        <dbReference type="ARBA" id="ARBA00004123"/>
    </source>
</evidence>
<evidence type="ECO:0000256" key="7">
    <source>
        <dbReference type="ARBA" id="ARBA00022990"/>
    </source>
</evidence>
<evidence type="ECO:0000259" key="11">
    <source>
        <dbReference type="PROSITE" id="PS50166"/>
    </source>
</evidence>
<evidence type="ECO:0000313" key="13">
    <source>
        <dbReference type="Proteomes" id="UP000326396"/>
    </source>
</evidence>
<organism evidence="12 13">
    <name type="scientific">Mikania micrantha</name>
    <name type="common">bitter vine</name>
    <dbReference type="NCBI Taxonomy" id="192012"/>
    <lineage>
        <taxon>Eukaryota</taxon>
        <taxon>Viridiplantae</taxon>
        <taxon>Streptophyta</taxon>
        <taxon>Embryophyta</taxon>
        <taxon>Tracheophyta</taxon>
        <taxon>Spermatophyta</taxon>
        <taxon>Magnoliopsida</taxon>
        <taxon>eudicotyledons</taxon>
        <taxon>Gunneridae</taxon>
        <taxon>Pentapetalae</taxon>
        <taxon>asterids</taxon>
        <taxon>campanulids</taxon>
        <taxon>Asterales</taxon>
        <taxon>Asteraceae</taxon>
        <taxon>Asteroideae</taxon>
        <taxon>Heliantheae alliance</taxon>
        <taxon>Eupatorieae</taxon>
        <taxon>Mikania</taxon>
    </lineage>
</organism>
<dbReference type="PROSITE" id="PS50166">
    <property type="entry name" value="IMPORTIN_B_NT"/>
    <property type="match status" value="1"/>
</dbReference>
<dbReference type="GO" id="GO:0031267">
    <property type="term" value="F:small GTPase binding"/>
    <property type="evidence" value="ECO:0007669"/>
    <property type="project" value="InterPro"/>
</dbReference>
<dbReference type="InterPro" id="IPR016024">
    <property type="entry name" value="ARM-type_fold"/>
</dbReference>
<proteinExistence type="inferred from homology"/>
<evidence type="ECO:0000256" key="3">
    <source>
        <dbReference type="ARBA" id="ARBA00007991"/>
    </source>
</evidence>
<dbReference type="FunFam" id="1.25.10.10:FF:000177">
    <property type="entry name" value="Importin beta-like SAD2"/>
    <property type="match status" value="1"/>
</dbReference>
<dbReference type="SMART" id="SM00913">
    <property type="entry name" value="IBN_N"/>
    <property type="match status" value="1"/>
</dbReference>
<dbReference type="InterPro" id="IPR011989">
    <property type="entry name" value="ARM-like"/>
</dbReference>
<evidence type="ECO:0000256" key="10">
    <source>
        <dbReference type="SAM" id="Phobius"/>
    </source>
</evidence>
<evidence type="ECO:0000256" key="9">
    <source>
        <dbReference type="SAM" id="MobiDB-lite"/>
    </source>
</evidence>
<dbReference type="GO" id="GO:0005085">
    <property type="term" value="F:guanyl-nucleotide exchange factor activity"/>
    <property type="evidence" value="ECO:0007669"/>
    <property type="project" value="InterPro"/>
</dbReference>
<reference evidence="12 13" key="1">
    <citation type="submission" date="2019-05" db="EMBL/GenBank/DDBJ databases">
        <title>Mikania micrantha, genome provides insights into the molecular mechanism of rapid growth.</title>
        <authorList>
            <person name="Liu B."/>
        </authorList>
    </citation>
    <scope>NUCLEOTIDE SEQUENCE [LARGE SCALE GENOMIC DNA]</scope>
    <source>
        <strain evidence="12">NLD-2019</strain>
        <tissue evidence="12">Leaf</tissue>
    </source>
</reference>
<evidence type="ECO:0000256" key="8">
    <source>
        <dbReference type="ARBA" id="ARBA00023242"/>
    </source>
</evidence>
<keyword evidence="10" id="KW-0812">Transmembrane</keyword>
<evidence type="ECO:0000313" key="12">
    <source>
        <dbReference type="EMBL" id="KAD3640482.1"/>
    </source>
</evidence>
<keyword evidence="5" id="KW-0963">Cytoplasm</keyword>
<feature type="compositionally biased region" description="Acidic residues" evidence="9">
    <location>
        <begin position="1015"/>
        <end position="1033"/>
    </location>
</feature>
<keyword evidence="13" id="KW-1185">Reference proteome</keyword>
<dbReference type="InterPro" id="IPR001494">
    <property type="entry name" value="Importin-beta_N"/>
</dbReference>
<dbReference type="Pfam" id="PF25758">
    <property type="entry name" value="TPR_IPO11"/>
    <property type="match status" value="1"/>
</dbReference>
<gene>
    <name evidence="12" type="ORF">E3N88_29705</name>
</gene>
<keyword evidence="7" id="KW-0007">Acetylation</keyword>
<protein>
    <recommendedName>
        <fullName evidence="11">Importin N-terminal domain-containing protein</fullName>
    </recommendedName>
</protein>
<keyword evidence="10" id="KW-0472">Membrane</keyword>
<evidence type="ECO:0000256" key="2">
    <source>
        <dbReference type="ARBA" id="ARBA00004496"/>
    </source>
</evidence>
<dbReference type="InterPro" id="IPR058669">
    <property type="entry name" value="TPR_IPO7/11-like"/>
</dbReference>
<dbReference type="GO" id="GO:0005635">
    <property type="term" value="C:nuclear envelope"/>
    <property type="evidence" value="ECO:0007669"/>
    <property type="project" value="TreeGrafter"/>
</dbReference>
<comment type="similarity">
    <text evidence="3">Belongs to the importin beta family.</text>
</comment>
<feature type="compositionally biased region" description="Acidic residues" evidence="9">
    <location>
        <begin position="959"/>
        <end position="996"/>
    </location>
</feature>
<dbReference type="GO" id="GO:0006606">
    <property type="term" value="P:protein import into nucleus"/>
    <property type="evidence" value="ECO:0007669"/>
    <property type="project" value="TreeGrafter"/>
</dbReference>
<dbReference type="GO" id="GO:0005829">
    <property type="term" value="C:cytosol"/>
    <property type="evidence" value="ECO:0007669"/>
    <property type="project" value="TreeGrafter"/>
</dbReference>
<evidence type="ECO:0000256" key="5">
    <source>
        <dbReference type="ARBA" id="ARBA00022490"/>
    </source>
</evidence>
<keyword evidence="6" id="KW-0653">Protein transport</keyword>
<evidence type="ECO:0000256" key="4">
    <source>
        <dbReference type="ARBA" id="ARBA00022448"/>
    </source>
</evidence>
<keyword evidence="8" id="KW-0539">Nucleus</keyword>
<dbReference type="PANTHER" id="PTHR10997">
    <property type="entry name" value="IMPORTIN-7, 8, 11"/>
    <property type="match status" value="1"/>
</dbReference>
<dbReference type="AlphaFoldDB" id="A0A5N6MKB0"/>
<dbReference type="OrthoDB" id="760868at2759"/>
<dbReference type="Proteomes" id="UP000326396">
    <property type="component" value="Linkage Group LG5"/>
</dbReference>
<feature type="transmembrane region" description="Helical" evidence="10">
    <location>
        <begin position="20"/>
        <end position="40"/>
    </location>
</feature>